<proteinExistence type="predicted"/>
<evidence type="ECO:0008006" key="4">
    <source>
        <dbReference type="Google" id="ProtNLM"/>
    </source>
</evidence>
<evidence type="ECO:0000313" key="2">
    <source>
        <dbReference type="EMBL" id="KAF9484556.1"/>
    </source>
</evidence>
<comment type="caution">
    <text evidence="2">The sequence shown here is derived from an EMBL/GenBank/DDBJ whole genome shotgun (WGS) entry which is preliminary data.</text>
</comment>
<dbReference type="InterPro" id="IPR032675">
    <property type="entry name" value="LRR_dom_sf"/>
</dbReference>
<accession>A0A9P5ZBW2</accession>
<dbReference type="Gene3D" id="3.80.10.10">
    <property type="entry name" value="Ribonuclease Inhibitor"/>
    <property type="match status" value="1"/>
</dbReference>
<name>A0A9P5ZBW2_9AGAR</name>
<reference evidence="2" key="1">
    <citation type="submission" date="2020-11" db="EMBL/GenBank/DDBJ databases">
        <authorList>
            <consortium name="DOE Joint Genome Institute"/>
            <person name="Ahrendt S."/>
            <person name="Riley R."/>
            <person name="Andreopoulos W."/>
            <person name="Labutti K."/>
            <person name="Pangilinan J."/>
            <person name="Ruiz-Duenas F.J."/>
            <person name="Barrasa J.M."/>
            <person name="Sanchez-Garcia M."/>
            <person name="Camarero S."/>
            <person name="Miyauchi S."/>
            <person name="Serrano A."/>
            <person name="Linde D."/>
            <person name="Babiker R."/>
            <person name="Drula E."/>
            <person name="Ayuso-Fernandez I."/>
            <person name="Pacheco R."/>
            <person name="Padilla G."/>
            <person name="Ferreira P."/>
            <person name="Barriuso J."/>
            <person name="Kellner H."/>
            <person name="Castanera R."/>
            <person name="Alfaro M."/>
            <person name="Ramirez L."/>
            <person name="Pisabarro A.G."/>
            <person name="Kuo A."/>
            <person name="Tritt A."/>
            <person name="Lipzen A."/>
            <person name="He G."/>
            <person name="Yan M."/>
            <person name="Ng V."/>
            <person name="Cullen D."/>
            <person name="Martin F."/>
            <person name="Rosso M.-N."/>
            <person name="Henrissat B."/>
            <person name="Hibbett D."/>
            <person name="Martinez A.T."/>
            <person name="Grigoriev I.V."/>
        </authorList>
    </citation>
    <scope>NUCLEOTIDE SEQUENCE</scope>
    <source>
        <strain evidence="2">CIRM-BRFM 674</strain>
    </source>
</reference>
<dbReference type="Proteomes" id="UP000807469">
    <property type="component" value="Unassembled WGS sequence"/>
</dbReference>
<evidence type="ECO:0000256" key="1">
    <source>
        <dbReference type="SAM" id="MobiDB-lite"/>
    </source>
</evidence>
<dbReference type="EMBL" id="MU155142">
    <property type="protein sequence ID" value="KAF9484556.1"/>
    <property type="molecule type" value="Genomic_DNA"/>
</dbReference>
<organism evidence="2 3">
    <name type="scientific">Pholiota conissans</name>
    <dbReference type="NCBI Taxonomy" id="109636"/>
    <lineage>
        <taxon>Eukaryota</taxon>
        <taxon>Fungi</taxon>
        <taxon>Dikarya</taxon>
        <taxon>Basidiomycota</taxon>
        <taxon>Agaricomycotina</taxon>
        <taxon>Agaricomycetes</taxon>
        <taxon>Agaricomycetidae</taxon>
        <taxon>Agaricales</taxon>
        <taxon>Agaricineae</taxon>
        <taxon>Strophariaceae</taxon>
        <taxon>Pholiota</taxon>
    </lineage>
</organism>
<gene>
    <name evidence="2" type="ORF">BDN70DRAFT_946937</name>
</gene>
<feature type="compositionally biased region" description="Polar residues" evidence="1">
    <location>
        <begin position="15"/>
        <end position="28"/>
    </location>
</feature>
<feature type="region of interest" description="Disordered" evidence="1">
    <location>
        <begin position="1"/>
        <end position="28"/>
    </location>
</feature>
<protein>
    <recommendedName>
        <fullName evidence="4">F-box domain-containing protein</fullName>
    </recommendedName>
</protein>
<sequence length="535" mass="59923">MDSSIRRSRSRYSSENNSQQASDVSPTNVVSLHEAEQIMHIDTEVRNIREGAINALLEQCASLNRQRNGLVAAVKLPQEILTIIFEFSCCPTDEGRYSTIVDKSFWQGRRSGIFYGRLRQAGPFFVSRVCSMWRRVALDTPQLWNNIKVEVSYDEKESEKQALLLQYWLSNSHHRFLTVGLTLESLEDQDYEDGTYVYGVPTSVVDVLATHAHRLCAAELLVTGVWTSALAYIGQHANMLTSLTLELPEIIDDIVDCVDFFSTLPELSDVKLIGYSIRDVPLPTEQIVSLSTDNVDTSDPPEALRLFPNLQRYTLNTRSFGVDSDTSMIGPLVHHTLASLELILSCKADLGAILEKLSLPKLRSFSLTLDKGIPSVTSIENFLMRCGCTLETLHLGSSLPDGRLVKLLLKLPELRELSLQLSSGVAISRWALDLMNPRKQAREIGISADDVACLVPNLESFTCHGTIAFDPRFLVEFLVDRWDNANDEVPDCNKGIPVARLRSAKFSQTLMKLEDEDADVLSRLRLEGMRVEICK</sequence>
<keyword evidence="3" id="KW-1185">Reference proteome</keyword>
<feature type="compositionally biased region" description="Basic residues" evidence="1">
    <location>
        <begin position="1"/>
        <end position="10"/>
    </location>
</feature>
<evidence type="ECO:0000313" key="3">
    <source>
        <dbReference type="Proteomes" id="UP000807469"/>
    </source>
</evidence>
<dbReference type="OrthoDB" id="2844577at2759"/>
<dbReference type="AlphaFoldDB" id="A0A9P5ZBW2"/>